<evidence type="ECO:0000256" key="1">
    <source>
        <dbReference type="ARBA" id="ARBA00004606"/>
    </source>
</evidence>
<dbReference type="InterPro" id="IPR051993">
    <property type="entry name" value="Glycosyltransferase_8"/>
</dbReference>
<name>A0A6P3UL37_BOMIM</name>
<feature type="transmembrane region" description="Helical" evidence="6">
    <location>
        <begin position="7"/>
        <end position="26"/>
    </location>
</feature>
<gene>
    <name evidence="8" type="primary">LOC105680243</name>
</gene>
<evidence type="ECO:0000313" key="8">
    <source>
        <dbReference type="RefSeq" id="XP_012236246.1"/>
    </source>
</evidence>
<protein>
    <submittedName>
        <fullName evidence="8">Glucoside xylosyltransferase 1 isoform X2</fullName>
    </submittedName>
</protein>
<dbReference type="InterPro" id="IPR029044">
    <property type="entry name" value="Nucleotide-diphossugar_trans"/>
</dbReference>
<reference evidence="8" key="1">
    <citation type="submission" date="2025-08" db="UniProtKB">
        <authorList>
            <consortium name="RefSeq"/>
        </authorList>
    </citation>
    <scope>IDENTIFICATION</scope>
</reference>
<dbReference type="GO" id="GO:0035252">
    <property type="term" value="F:UDP-xylosyltransferase activity"/>
    <property type="evidence" value="ECO:0007669"/>
    <property type="project" value="TreeGrafter"/>
</dbReference>
<keyword evidence="3" id="KW-0328">Glycosyltransferase</keyword>
<comment type="similarity">
    <text evidence="2">Belongs to the glycosyltransferase 8 family.</text>
</comment>
<dbReference type="Proteomes" id="UP000515180">
    <property type="component" value="Unplaced"/>
</dbReference>
<keyword evidence="6" id="KW-1133">Transmembrane helix</keyword>
<evidence type="ECO:0000256" key="6">
    <source>
        <dbReference type="SAM" id="Phobius"/>
    </source>
</evidence>
<evidence type="ECO:0000256" key="4">
    <source>
        <dbReference type="ARBA" id="ARBA00022679"/>
    </source>
</evidence>
<dbReference type="RefSeq" id="XP_012236246.1">
    <property type="nucleotide sequence ID" value="XM_012380823.3"/>
</dbReference>
<keyword evidence="6" id="KW-0812">Transmembrane</keyword>
<dbReference type="PANTHER" id="PTHR46012">
    <property type="entry name" value="IP22168P"/>
    <property type="match status" value="1"/>
</dbReference>
<evidence type="ECO:0000313" key="7">
    <source>
        <dbReference type="Proteomes" id="UP000515180"/>
    </source>
</evidence>
<dbReference type="SUPFAM" id="SSF53448">
    <property type="entry name" value="Nucleotide-diphospho-sugar transferases"/>
    <property type="match status" value="1"/>
</dbReference>
<evidence type="ECO:0000256" key="3">
    <source>
        <dbReference type="ARBA" id="ARBA00022676"/>
    </source>
</evidence>
<accession>A0A6P3UL37</accession>
<dbReference type="PANTHER" id="PTHR46012:SF2">
    <property type="entry name" value="IP22168P"/>
    <property type="match status" value="1"/>
</dbReference>
<dbReference type="GO" id="GO:0016020">
    <property type="term" value="C:membrane"/>
    <property type="evidence" value="ECO:0007669"/>
    <property type="project" value="UniProtKB-SubCell"/>
</dbReference>
<evidence type="ECO:0000256" key="5">
    <source>
        <dbReference type="ARBA" id="ARBA00022968"/>
    </source>
</evidence>
<proteinExistence type="inferred from homology"/>
<keyword evidence="7" id="KW-1185">Reference proteome</keyword>
<dbReference type="GeneID" id="105680243"/>
<dbReference type="GO" id="GO:0016266">
    <property type="term" value="P:protein O-linked glycosylation via N-acetyl-galactosamine"/>
    <property type="evidence" value="ECO:0007669"/>
    <property type="project" value="TreeGrafter"/>
</dbReference>
<keyword evidence="4" id="KW-0808">Transferase</keyword>
<dbReference type="AlphaFoldDB" id="A0A6P3UL37"/>
<evidence type="ECO:0000256" key="2">
    <source>
        <dbReference type="ARBA" id="ARBA00006351"/>
    </source>
</evidence>
<dbReference type="CTD" id="43008"/>
<comment type="subcellular location">
    <subcellularLocation>
        <location evidence="1">Membrane</location>
        <topology evidence="1">Single-pass type II membrane protein</topology>
    </subcellularLocation>
</comment>
<organism evidence="7 8">
    <name type="scientific">Bombus impatiens</name>
    <name type="common">Bumblebee</name>
    <dbReference type="NCBI Taxonomy" id="132113"/>
    <lineage>
        <taxon>Eukaryota</taxon>
        <taxon>Metazoa</taxon>
        <taxon>Ecdysozoa</taxon>
        <taxon>Arthropoda</taxon>
        <taxon>Hexapoda</taxon>
        <taxon>Insecta</taxon>
        <taxon>Pterygota</taxon>
        <taxon>Neoptera</taxon>
        <taxon>Endopterygota</taxon>
        <taxon>Hymenoptera</taxon>
        <taxon>Apocrita</taxon>
        <taxon>Aculeata</taxon>
        <taxon>Apoidea</taxon>
        <taxon>Anthophila</taxon>
        <taxon>Apidae</taxon>
        <taxon>Bombus</taxon>
        <taxon>Pyrobombus</taxon>
    </lineage>
</organism>
<dbReference type="Gene3D" id="3.90.550.10">
    <property type="entry name" value="Spore Coat Polysaccharide Biosynthesis Protein SpsA, Chain A"/>
    <property type="match status" value="1"/>
</dbReference>
<sequence>MKSVYKLFFLCLIFIVLIILLNLTNFSNKIYDASTKEAVVSTTVKKLQPPSITGEVTICVVVCGDRVDEALTMLKSALVFTCRSLQFIILAETSLIPAFNEKLAEWKLLSNKTFDFIVKPITFPEGSDAAMWKKLFKPCAAQRLFLPSVLNDIDAVLYVDTDTLFLAPPEKIWDEFKKMNSSQLAALSPEHEDPNTGWYNRFAKHPYYGKLGVNSGVMLMNLTRMREFRWIEYNYRPDHCMYMPVCIKAEKEGALVLHGSRGTFHSQKQPPFRAIYRAMQEYQLNTDPYDYLLVPMRNYLALEHKSNCGKVWEVFITQPESHLGQQ</sequence>
<keyword evidence="5" id="KW-0735">Signal-anchor</keyword>
<dbReference type="OrthoDB" id="6238971at2759"/>
<keyword evidence="6" id="KW-0472">Membrane</keyword>